<dbReference type="Proteomes" id="UP000007241">
    <property type="component" value="Unassembled WGS sequence"/>
</dbReference>
<name>F4NZT3_BATDJ</name>
<dbReference type="HOGENOM" id="CLU_2775539_0_0_1"/>
<evidence type="ECO:0000313" key="2">
    <source>
        <dbReference type="EMBL" id="EGF81242.1"/>
    </source>
</evidence>
<sequence length="69" mass="7704">MAKLFLKKTRHFTTNLNSANMFGVAPKVNASEAATNRKLVRKTAFQFVGIMASLQLLPFAIEFVARQFA</sequence>
<gene>
    <name evidence="2" type="ORF">BATDEDRAFT_87865</name>
</gene>
<dbReference type="EMBL" id="GL882882">
    <property type="protein sequence ID" value="EGF81242.1"/>
    <property type="molecule type" value="Genomic_DNA"/>
</dbReference>
<proteinExistence type="predicted"/>
<accession>F4NZT3</accession>
<keyword evidence="3" id="KW-1185">Reference proteome</keyword>
<keyword evidence="1" id="KW-0812">Transmembrane</keyword>
<evidence type="ECO:0000313" key="3">
    <source>
        <dbReference type="Proteomes" id="UP000007241"/>
    </source>
</evidence>
<dbReference type="InParanoid" id="F4NZT3"/>
<dbReference type="GeneID" id="18242943"/>
<evidence type="ECO:0000256" key="1">
    <source>
        <dbReference type="SAM" id="Phobius"/>
    </source>
</evidence>
<keyword evidence="1" id="KW-0472">Membrane</keyword>
<dbReference type="OrthoDB" id="74813at2759"/>
<organism evidence="2 3">
    <name type="scientific">Batrachochytrium dendrobatidis (strain JAM81 / FGSC 10211)</name>
    <name type="common">Frog chytrid fungus</name>
    <dbReference type="NCBI Taxonomy" id="684364"/>
    <lineage>
        <taxon>Eukaryota</taxon>
        <taxon>Fungi</taxon>
        <taxon>Fungi incertae sedis</taxon>
        <taxon>Chytridiomycota</taxon>
        <taxon>Chytridiomycota incertae sedis</taxon>
        <taxon>Chytridiomycetes</taxon>
        <taxon>Rhizophydiales</taxon>
        <taxon>Rhizophydiales incertae sedis</taxon>
        <taxon>Batrachochytrium</taxon>
    </lineage>
</organism>
<reference evidence="2 3" key="1">
    <citation type="submission" date="2009-12" db="EMBL/GenBank/DDBJ databases">
        <title>The draft genome of Batrachochytrium dendrobatidis.</title>
        <authorList>
            <consortium name="US DOE Joint Genome Institute (JGI-PGF)"/>
            <person name="Kuo A."/>
            <person name="Salamov A."/>
            <person name="Schmutz J."/>
            <person name="Lucas S."/>
            <person name="Pitluck S."/>
            <person name="Rosenblum E."/>
            <person name="Stajich J."/>
            <person name="Eisen M."/>
            <person name="Grigoriev I.V."/>
        </authorList>
    </citation>
    <scope>NUCLEOTIDE SEQUENCE [LARGE SCALE GENOMIC DNA]</scope>
    <source>
        <strain evidence="3">JAM81 / FGSC 10211</strain>
    </source>
</reference>
<keyword evidence="1" id="KW-1133">Transmembrane helix</keyword>
<feature type="transmembrane region" description="Helical" evidence="1">
    <location>
        <begin position="44"/>
        <end position="65"/>
    </location>
</feature>
<dbReference type="RefSeq" id="XP_006678135.1">
    <property type="nucleotide sequence ID" value="XM_006678072.1"/>
</dbReference>
<dbReference type="AlphaFoldDB" id="F4NZT3"/>
<protein>
    <submittedName>
        <fullName evidence="2">Uncharacterized protein</fullName>
    </submittedName>
</protein>